<evidence type="ECO:0000256" key="1">
    <source>
        <dbReference type="ARBA" id="ARBA00023016"/>
    </source>
</evidence>
<accession>A0A9W8A8B0</accession>
<gene>
    <name evidence="6" type="ORF">IWQ60_004383</name>
</gene>
<dbReference type="CDD" id="cd06464">
    <property type="entry name" value="ACD_sHsps-like"/>
    <property type="match status" value="1"/>
</dbReference>
<dbReference type="InterPro" id="IPR031107">
    <property type="entry name" value="Small_HSP"/>
</dbReference>
<name>A0A9W8A8B0_9FUNG</name>
<keyword evidence="7" id="KW-1185">Reference proteome</keyword>
<reference evidence="6" key="1">
    <citation type="submission" date="2022-07" db="EMBL/GenBank/DDBJ databases">
        <title>Phylogenomic reconstructions and comparative analyses of Kickxellomycotina fungi.</title>
        <authorList>
            <person name="Reynolds N.K."/>
            <person name="Stajich J.E."/>
            <person name="Barry K."/>
            <person name="Grigoriev I.V."/>
            <person name="Crous P."/>
            <person name="Smith M.E."/>
        </authorList>
    </citation>
    <scope>NUCLEOTIDE SEQUENCE</scope>
    <source>
        <strain evidence="6">RSA 861</strain>
    </source>
</reference>
<feature type="compositionally biased region" description="Polar residues" evidence="4">
    <location>
        <begin position="1"/>
        <end position="11"/>
    </location>
</feature>
<feature type="compositionally biased region" description="Low complexity" evidence="4">
    <location>
        <begin position="187"/>
        <end position="200"/>
    </location>
</feature>
<dbReference type="Pfam" id="PF00011">
    <property type="entry name" value="HSP20"/>
    <property type="match status" value="1"/>
</dbReference>
<proteinExistence type="inferred from homology"/>
<feature type="region of interest" description="Disordered" evidence="4">
    <location>
        <begin position="81"/>
        <end position="102"/>
    </location>
</feature>
<dbReference type="Gene3D" id="2.60.40.790">
    <property type="match status" value="1"/>
</dbReference>
<evidence type="ECO:0000256" key="3">
    <source>
        <dbReference type="RuleBase" id="RU003616"/>
    </source>
</evidence>
<evidence type="ECO:0000313" key="6">
    <source>
        <dbReference type="EMBL" id="KAJ1925707.1"/>
    </source>
</evidence>
<dbReference type="EMBL" id="JANBPT010000211">
    <property type="protein sequence ID" value="KAJ1925707.1"/>
    <property type="molecule type" value="Genomic_DNA"/>
</dbReference>
<feature type="compositionally biased region" description="Polar residues" evidence="4">
    <location>
        <begin position="90"/>
        <end position="99"/>
    </location>
</feature>
<dbReference type="InterPro" id="IPR002068">
    <property type="entry name" value="A-crystallin/Hsp20_dom"/>
</dbReference>
<feature type="domain" description="SHSP" evidence="5">
    <location>
        <begin position="90"/>
        <end position="258"/>
    </location>
</feature>
<comment type="caution">
    <text evidence="6">The sequence shown here is derived from an EMBL/GenBank/DDBJ whole genome shotgun (WGS) entry which is preliminary data.</text>
</comment>
<protein>
    <recommendedName>
        <fullName evidence="5">SHSP domain-containing protein</fullName>
    </recommendedName>
</protein>
<dbReference type="OrthoDB" id="1431247at2759"/>
<comment type="similarity">
    <text evidence="2 3">Belongs to the small heat shock protein (HSP20) family.</text>
</comment>
<sequence length="258" mass="27280">MLFGAPSTQPTEGAGTSGNPPEAPGCQRQEASSSKPNTKAPPKADKPATADESHTFASDLANWEAALDALFAPRMTPVAETVPRRHASPRNPSFSTPSAQVIEDTQAYHLEVELPGVPRDHVTLQWEEDRVLVVVAQPPTSPPLAMTPEADAGEATEEHPAEQPNVADGARGVPDESIDSAEYVSVAPAEQEPSPASATPIANASPAVGPQTHRRFARRFRFPHGINADDIKAHLQDGLLSVTVPKATSVPRTIPISL</sequence>
<dbReference type="Proteomes" id="UP001150569">
    <property type="component" value="Unassembled WGS sequence"/>
</dbReference>
<dbReference type="SUPFAM" id="SSF49764">
    <property type="entry name" value="HSP20-like chaperones"/>
    <property type="match status" value="2"/>
</dbReference>
<feature type="compositionally biased region" description="Basic and acidic residues" evidence="4">
    <location>
        <begin position="42"/>
        <end position="54"/>
    </location>
</feature>
<keyword evidence="1" id="KW-0346">Stress response</keyword>
<evidence type="ECO:0000313" key="7">
    <source>
        <dbReference type="Proteomes" id="UP001150569"/>
    </source>
</evidence>
<feature type="region of interest" description="Disordered" evidence="4">
    <location>
        <begin position="1"/>
        <end position="57"/>
    </location>
</feature>
<evidence type="ECO:0000256" key="4">
    <source>
        <dbReference type="SAM" id="MobiDB-lite"/>
    </source>
</evidence>
<dbReference type="PROSITE" id="PS01031">
    <property type="entry name" value="SHSP"/>
    <property type="match status" value="1"/>
</dbReference>
<organism evidence="6 7">
    <name type="scientific">Tieghemiomyces parasiticus</name>
    <dbReference type="NCBI Taxonomy" id="78921"/>
    <lineage>
        <taxon>Eukaryota</taxon>
        <taxon>Fungi</taxon>
        <taxon>Fungi incertae sedis</taxon>
        <taxon>Zoopagomycota</taxon>
        <taxon>Kickxellomycotina</taxon>
        <taxon>Dimargaritomycetes</taxon>
        <taxon>Dimargaritales</taxon>
        <taxon>Dimargaritaceae</taxon>
        <taxon>Tieghemiomyces</taxon>
    </lineage>
</organism>
<dbReference type="InterPro" id="IPR008978">
    <property type="entry name" value="HSP20-like_chaperone"/>
</dbReference>
<feature type="region of interest" description="Disordered" evidence="4">
    <location>
        <begin position="138"/>
        <end position="212"/>
    </location>
</feature>
<evidence type="ECO:0000256" key="2">
    <source>
        <dbReference type="PROSITE-ProRule" id="PRU00285"/>
    </source>
</evidence>
<evidence type="ECO:0000259" key="5">
    <source>
        <dbReference type="PROSITE" id="PS01031"/>
    </source>
</evidence>
<dbReference type="PANTHER" id="PTHR11527">
    <property type="entry name" value="HEAT-SHOCK PROTEIN 20 FAMILY MEMBER"/>
    <property type="match status" value="1"/>
</dbReference>
<dbReference type="AlphaFoldDB" id="A0A9W8A8B0"/>